<comment type="similarity">
    <text evidence="1">Belongs to the tigger transposable element derived protein family.</text>
</comment>
<dbReference type="InterPro" id="IPR006600">
    <property type="entry name" value="HTH_CenpB_DNA-bd_dom"/>
</dbReference>
<protein>
    <recommendedName>
        <fullName evidence="3">HTH CENPB-type domain-containing protein</fullName>
    </recommendedName>
</protein>
<dbReference type="PROSITE" id="PS51253">
    <property type="entry name" value="HTH_CENPB"/>
    <property type="match status" value="1"/>
</dbReference>
<proteinExistence type="inferred from homology"/>
<evidence type="ECO:0000313" key="4">
    <source>
        <dbReference type="EMBL" id="KAE9000564.1"/>
    </source>
</evidence>
<accession>A0A6A3K8W0</accession>
<dbReference type="EMBL" id="QXFV01001679">
    <property type="protein sequence ID" value="KAE9000564.1"/>
    <property type="molecule type" value="Genomic_DNA"/>
</dbReference>
<dbReference type="Pfam" id="PF03221">
    <property type="entry name" value="HTH_Tnp_Tc5"/>
    <property type="match status" value="1"/>
</dbReference>
<comment type="caution">
    <text evidence="4">The sequence shown here is derived from an EMBL/GenBank/DDBJ whole genome shotgun (WGS) entry which is preliminary data.</text>
</comment>
<reference evidence="4 5" key="1">
    <citation type="submission" date="2018-09" db="EMBL/GenBank/DDBJ databases">
        <title>Genomic investigation of the strawberry pathogen Phytophthora fragariae indicates pathogenicity is determined by transcriptional variation in three key races.</title>
        <authorList>
            <person name="Adams T.M."/>
            <person name="Armitage A.D."/>
            <person name="Sobczyk M.K."/>
            <person name="Bates H.J."/>
            <person name="Dunwell J.M."/>
            <person name="Nellist C.F."/>
            <person name="Harrison R.J."/>
        </authorList>
    </citation>
    <scope>NUCLEOTIDE SEQUENCE [LARGE SCALE GENOMIC DNA]</scope>
    <source>
        <strain evidence="4 5">SCRP249</strain>
    </source>
</reference>
<dbReference type="PANTHER" id="PTHR19303:SF57">
    <property type="entry name" value="HTH CENPB-TYPE DOMAIN-CONTAINING PROTEIN"/>
    <property type="match status" value="1"/>
</dbReference>
<dbReference type="InterPro" id="IPR050863">
    <property type="entry name" value="CenT-Element_Derived"/>
</dbReference>
<dbReference type="Pfam" id="PF03184">
    <property type="entry name" value="DDE_1"/>
    <property type="match status" value="1"/>
</dbReference>
<gene>
    <name evidence="4" type="ORF">PR001_g18756</name>
</gene>
<feature type="domain" description="HTH CENPB-type" evidence="3">
    <location>
        <begin position="51"/>
        <end position="120"/>
    </location>
</feature>
<dbReference type="Proteomes" id="UP000429607">
    <property type="component" value="Unassembled WGS sequence"/>
</dbReference>
<dbReference type="InterPro" id="IPR004875">
    <property type="entry name" value="DDE_SF_endonuclease_dom"/>
</dbReference>
<dbReference type="Gene3D" id="3.30.420.10">
    <property type="entry name" value="Ribonuclease H-like superfamily/Ribonuclease H"/>
    <property type="match status" value="1"/>
</dbReference>
<evidence type="ECO:0000259" key="3">
    <source>
        <dbReference type="PROSITE" id="PS51253"/>
    </source>
</evidence>
<dbReference type="PANTHER" id="PTHR19303">
    <property type="entry name" value="TRANSPOSON"/>
    <property type="match status" value="1"/>
</dbReference>
<dbReference type="GO" id="GO:0005634">
    <property type="term" value="C:nucleus"/>
    <property type="evidence" value="ECO:0007669"/>
    <property type="project" value="TreeGrafter"/>
</dbReference>
<dbReference type="Gene3D" id="1.10.10.10">
    <property type="entry name" value="Winged helix-like DNA-binding domain superfamily/Winged helix DNA-binding domain"/>
    <property type="match status" value="1"/>
</dbReference>
<evidence type="ECO:0000313" key="5">
    <source>
        <dbReference type="Proteomes" id="UP000429607"/>
    </source>
</evidence>
<dbReference type="AlphaFoldDB" id="A0A6A3K8W0"/>
<dbReference type="InterPro" id="IPR036388">
    <property type="entry name" value="WH-like_DNA-bd_sf"/>
</dbReference>
<dbReference type="InterPro" id="IPR036397">
    <property type="entry name" value="RNaseH_sf"/>
</dbReference>
<name>A0A6A3K8W0_9STRA</name>
<evidence type="ECO:0000256" key="2">
    <source>
        <dbReference type="ARBA" id="ARBA00023125"/>
    </source>
</evidence>
<evidence type="ECO:0000256" key="1">
    <source>
        <dbReference type="ARBA" id="ARBA00010881"/>
    </source>
</evidence>
<organism evidence="4 5">
    <name type="scientific">Phytophthora rubi</name>
    <dbReference type="NCBI Taxonomy" id="129364"/>
    <lineage>
        <taxon>Eukaryota</taxon>
        <taxon>Sar</taxon>
        <taxon>Stramenopiles</taxon>
        <taxon>Oomycota</taxon>
        <taxon>Peronosporomycetes</taxon>
        <taxon>Peronosporales</taxon>
        <taxon>Peronosporaceae</taxon>
        <taxon>Phytophthora</taxon>
    </lineage>
</organism>
<sequence length="434" mass="48127">MPNSYPTDVKTAVVAQVQSGKSVATVSADWSVPKCTVRKWGSKAQNGQLFCRHGPQPRLPDAAERHLYDWIVGRQLVRPPVDRAFILKKASEISLLVAGTSVGEGWYSRFMGRHPQLSTRIAQTLPPKRNCVTGGDMATLFDTLAKLVIELQLDGSRIFNMNETAFQTRKKSKRVVAVRGSTKVWCLDPAVNFHLSIVACGSAAGAAVTTSPSGFINMYLFQEWLKFFAKAVPELVKRPLLLVLDGCRLHYSEEVIATAASLDILLVLLPPNAIHLLQPLDVAVFSMLKVKLCNLIKEVVEEDDDGCYSIDKKTAIKLASMAWRSSKIGRNVKPGFRACGLFPVSLVNMNRRLGNYARNGAPKHVHLATWLQMQDTIETDVLTLRSPSKNDRKRKRVSVSGKLLTHDLLRELFKRSSYVIQSASSPSRTSPCCR</sequence>
<dbReference type="GO" id="GO:0003677">
    <property type="term" value="F:DNA binding"/>
    <property type="evidence" value="ECO:0007669"/>
    <property type="project" value="UniProtKB-KW"/>
</dbReference>
<keyword evidence="2" id="KW-0238">DNA-binding</keyword>